<organism evidence="2">
    <name type="scientific">Vitis vinifera</name>
    <name type="common">Grape</name>
    <dbReference type="NCBI Taxonomy" id="29760"/>
    <lineage>
        <taxon>Eukaryota</taxon>
        <taxon>Viridiplantae</taxon>
        <taxon>Streptophyta</taxon>
        <taxon>Embryophyta</taxon>
        <taxon>Tracheophyta</taxon>
        <taxon>Spermatophyta</taxon>
        <taxon>Magnoliopsida</taxon>
        <taxon>eudicotyledons</taxon>
        <taxon>Gunneridae</taxon>
        <taxon>Pentapetalae</taxon>
        <taxon>rosids</taxon>
        <taxon>Vitales</taxon>
        <taxon>Vitaceae</taxon>
        <taxon>Viteae</taxon>
        <taxon>Vitis</taxon>
    </lineage>
</organism>
<dbReference type="SUPFAM" id="SSF55729">
    <property type="entry name" value="Acyl-CoA N-acyltransferases (Nat)"/>
    <property type="match status" value="1"/>
</dbReference>
<sequence length="302" mass="33776">MDSGRVTLRPFRVSDVDDFILWAGDDQVTRNIRWKTVTSKEEALTFIKDVCIPHPWRRSICIDDRSIGFVSVYQWSGNDICKADIAYAIAAKYWGQGITTKAVKMAVSEVFKDFPDLVRLQAFAAVENKASQRVLEKAGFTKEGLLRKYTFLKGQLKDLVIYSFLSTDISVAVDDELLQKGRVLGLLKNVKNLGRSIGKEREKIWVGKGEVKALRGDEKKDGCRAVAALRGADEALDGGGELFGSSETDRVIWFIGPTAVSTIRRWFKGSPAQMVELGRISDLSMVKPIKPASPIRFLKPWL</sequence>
<dbReference type="AlphaFoldDB" id="A5C032"/>
<dbReference type="InterPro" id="IPR016181">
    <property type="entry name" value="Acyl_CoA_acyltransferase"/>
</dbReference>
<reference evidence="2" key="1">
    <citation type="journal article" date="2007" name="PLoS ONE">
        <title>The first genome sequence of an elite grapevine cultivar (Pinot noir Vitis vinifera L.): coping with a highly heterozygous genome.</title>
        <authorList>
            <person name="Velasco R."/>
            <person name="Zharkikh A."/>
            <person name="Troggio M."/>
            <person name="Cartwright D.A."/>
            <person name="Cestaro A."/>
            <person name="Pruss D."/>
            <person name="Pindo M."/>
            <person name="FitzGerald L.M."/>
            <person name="Vezzulli S."/>
            <person name="Reid J."/>
            <person name="Malacarne G."/>
            <person name="Iliev D."/>
            <person name="Coppola G."/>
            <person name="Wardell B."/>
            <person name="Micheletti D."/>
            <person name="Macalma T."/>
            <person name="Facci M."/>
            <person name="Mitchell J.T."/>
            <person name="Perazzolli M."/>
            <person name="Eldredge G."/>
            <person name="Gatto P."/>
            <person name="Oyzerski R."/>
            <person name="Moretto M."/>
            <person name="Gutin N."/>
            <person name="Stefanini M."/>
            <person name="Chen Y."/>
            <person name="Segala C."/>
            <person name="Davenport C."/>
            <person name="Dematte L."/>
            <person name="Mraz A."/>
            <person name="Battilana J."/>
            <person name="Stormo K."/>
            <person name="Costa F."/>
            <person name="Tao Q."/>
            <person name="Si-Ammour A."/>
            <person name="Harkins T."/>
            <person name="Lackey A."/>
            <person name="Perbost C."/>
            <person name="Taillon B."/>
            <person name="Stella A."/>
            <person name="Solovyev V."/>
            <person name="Fawcett J.A."/>
            <person name="Sterck L."/>
            <person name="Vandepoele K."/>
            <person name="Grando S.M."/>
            <person name="Toppo S."/>
            <person name="Moser C."/>
            <person name="Lanchbury J."/>
            <person name="Bogden R."/>
            <person name="Skolnick M."/>
            <person name="Sgaramella V."/>
            <person name="Bhatnagar S.K."/>
            <person name="Fontana P."/>
            <person name="Gutin A."/>
            <person name="Van de Peer Y."/>
            <person name="Salamini F."/>
            <person name="Viola R."/>
        </authorList>
    </citation>
    <scope>NUCLEOTIDE SEQUENCE</scope>
</reference>
<feature type="domain" description="N-acetyltransferase" evidence="1">
    <location>
        <begin position="6"/>
        <end position="158"/>
    </location>
</feature>
<dbReference type="PROSITE" id="PS51186">
    <property type="entry name" value="GNAT"/>
    <property type="match status" value="1"/>
</dbReference>
<gene>
    <name evidence="2" type="ORF">VITISV_008627</name>
</gene>
<dbReference type="Gene3D" id="3.40.630.30">
    <property type="match status" value="1"/>
</dbReference>
<dbReference type="InterPro" id="IPR000182">
    <property type="entry name" value="GNAT_dom"/>
</dbReference>
<dbReference type="GO" id="GO:0016747">
    <property type="term" value="F:acyltransferase activity, transferring groups other than amino-acyl groups"/>
    <property type="evidence" value="ECO:0007669"/>
    <property type="project" value="InterPro"/>
</dbReference>
<name>A5C032_VITVI</name>
<dbReference type="PANTHER" id="PTHR46067:SF16">
    <property type="entry name" value="N-ACETYLTRANSFERASE DOMAIN-CONTAINING PROTEIN"/>
    <property type="match status" value="1"/>
</dbReference>
<dbReference type="Pfam" id="PF13302">
    <property type="entry name" value="Acetyltransf_3"/>
    <property type="match status" value="1"/>
</dbReference>
<evidence type="ECO:0000313" key="2">
    <source>
        <dbReference type="EMBL" id="CAN75167.1"/>
    </source>
</evidence>
<accession>A5C032</accession>
<proteinExistence type="predicted"/>
<dbReference type="PANTHER" id="PTHR46067">
    <property type="entry name" value="ACYL-COA N-ACYLTRANSFERASES (NAT) SUPERFAMILY PROTEIN"/>
    <property type="match status" value="1"/>
</dbReference>
<evidence type="ECO:0000259" key="1">
    <source>
        <dbReference type="PROSITE" id="PS51186"/>
    </source>
</evidence>
<dbReference type="EMBL" id="AM477377">
    <property type="protein sequence ID" value="CAN75167.1"/>
    <property type="molecule type" value="Genomic_DNA"/>
</dbReference>
<protein>
    <recommendedName>
        <fullName evidence="1">N-acetyltransferase domain-containing protein</fullName>
    </recommendedName>
</protein>